<name>A0ABQ1JMA7_9SPHN</name>
<evidence type="ECO:0000313" key="1">
    <source>
        <dbReference type="EMBL" id="GGB69806.1"/>
    </source>
</evidence>
<dbReference type="EMBL" id="BMGD01000004">
    <property type="protein sequence ID" value="GGB69806.1"/>
    <property type="molecule type" value="Genomic_DNA"/>
</dbReference>
<organism evidence="1 2">
    <name type="scientific">Blastomonas aquatica</name>
    <dbReference type="NCBI Taxonomy" id="1510276"/>
    <lineage>
        <taxon>Bacteria</taxon>
        <taxon>Pseudomonadati</taxon>
        <taxon>Pseudomonadota</taxon>
        <taxon>Alphaproteobacteria</taxon>
        <taxon>Sphingomonadales</taxon>
        <taxon>Sphingomonadaceae</taxon>
        <taxon>Blastomonas</taxon>
    </lineage>
</organism>
<dbReference type="Proteomes" id="UP000614261">
    <property type="component" value="Unassembled WGS sequence"/>
</dbReference>
<gene>
    <name evidence="1" type="ORF">GCM10010833_26310</name>
</gene>
<reference evidence="2" key="1">
    <citation type="journal article" date="2019" name="Int. J. Syst. Evol. Microbiol.">
        <title>The Global Catalogue of Microorganisms (GCM) 10K type strain sequencing project: providing services to taxonomists for standard genome sequencing and annotation.</title>
        <authorList>
            <consortium name="The Broad Institute Genomics Platform"/>
            <consortium name="The Broad Institute Genome Sequencing Center for Infectious Disease"/>
            <person name="Wu L."/>
            <person name="Ma J."/>
        </authorList>
    </citation>
    <scope>NUCLEOTIDE SEQUENCE [LARGE SCALE GENOMIC DNA]</scope>
    <source>
        <strain evidence="2">CGMCC 1.12851</strain>
    </source>
</reference>
<dbReference type="RefSeq" id="WP_188514882.1">
    <property type="nucleotide sequence ID" value="NZ_BMGD01000004.1"/>
</dbReference>
<accession>A0ABQ1JMA7</accession>
<protein>
    <submittedName>
        <fullName evidence="1">Uncharacterized protein</fullName>
    </submittedName>
</protein>
<sequence length="180" mass="19288">MGWKDAGFWVLPLCAVMGDLGWNGDDIEILGNNGYQQSMFDEAPCAKLAIISALSVGLISAAPPPKAPGNGVLCLGTFIYFVEKTGTQCRAGEDPEFQARVASYARRFDDYIVRNSGGDPAALAKFKQSQNLTSEDQDYLCKGDVARSYDIFKANSADALDSAVDELLARDGPPSFGDCV</sequence>
<evidence type="ECO:0000313" key="2">
    <source>
        <dbReference type="Proteomes" id="UP000614261"/>
    </source>
</evidence>
<keyword evidence="2" id="KW-1185">Reference proteome</keyword>
<comment type="caution">
    <text evidence="1">The sequence shown here is derived from an EMBL/GenBank/DDBJ whole genome shotgun (WGS) entry which is preliminary data.</text>
</comment>
<proteinExistence type="predicted"/>